<proteinExistence type="predicted"/>
<organism evidence="2 3">
    <name type="scientific">Lipomyces starkeyi NRRL Y-11557</name>
    <dbReference type="NCBI Taxonomy" id="675824"/>
    <lineage>
        <taxon>Eukaryota</taxon>
        <taxon>Fungi</taxon>
        <taxon>Dikarya</taxon>
        <taxon>Ascomycota</taxon>
        <taxon>Saccharomycotina</taxon>
        <taxon>Lipomycetes</taxon>
        <taxon>Lipomycetales</taxon>
        <taxon>Lipomycetaceae</taxon>
        <taxon>Lipomyces</taxon>
    </lineage>
</organism>
<feature type="transmembrane region" description="Helical" evidence="1">
    <location>
        <begin position="38"/>
        <end position="60"/>
    </location>
</feature>
<evidence type="ECO:0000313" key="2">
    <source>
        <dbReference type="EMBL" id="ODQ74678.1"/>
    </source>
</evidence>
<keyword evidence="1" id="KW-0812">Transmembrane</keyword>
<accession>A0A1E3QAT6</accession>
<protein>
    <submittedName>
        <fullName evidence="2">Uncharacterized protein</fullName>
    </submittedName>
</protein>
<dbReference type="AlphaFoldDB" id="A0A1E3QAT6"/>
<dbReference type="EMBL" id="KV454291">
    <property type="protein sequence ID" value="ODQ74678.1"/>
    <property type="molecule type" value="Genomic_DNA"/>
</dbReference>
<name>A0A1E3QAT6_LIPST</name>
<evidence type="ECO:0000256" key="1">
    <source>
        <dbReference type="SAM" id="Phobius"/>
    </source>
</evidence>
<keyword evidence="1" id="KW-0472">Membrane</keyword>
<gene>
    <name evidence="2" type="ORF">LIPSTDRAFT_68761</name>
</gene>
<sequence length="78" mass="8757">MSPERASTDARDSILLSWGFFFVGATRGQSKVTMFTTSWSTTALAIAISYRLNTLFLYGIRLRKTLALFFNPLCHFAA</sequence>
<keyword evidence="3" id="KW-1185">Reference proteome</keyword>
<evidence type="ECO:0000313" key="3">
    <source>
        <dbReference type="Proteomes" id="UP000094385"/>
    </source>
</evidence>
<dbReference type="Proteomes" id="UP000094385">
    <property type="component" value="Unassembled WGS sequence"/>
</dbReference>
<reference evidence="2 3" key="1">
    <citation type="journal article" date="2016" name="Proc. Natl. Acad. Sci. U.S.A.">
        <title>Comparative genomics of biotechnologically important yeasts.</title>
        <authorList>
            <person name="Riley R."/>
            <person name="Haridas S."/>
            <person name="Wolfe K.H."/>
            <person name="Lopes M.R."/>
            <person name="Hittinger C.T."/>
            <person name="Goeker M."/>
            <person name="Salamov A.A."/>
            <person name="Wisecaver J.H."/>
            <person name="Long T.M."/>
            <person name="Calvey C.H."/>
            <person name="Aerts A.L."/>
            <person name="Barry K.W."/>
            <person name="Choi C."/>
            <person name="Clum A."/>
            <person name="Coughlan A.Y."/>
            <person name="Deshpande S."/>
            <person name="Douglass A.P."/>
            <person name="Hanson S.J."/>
            <person name="Klenk H.-P."/>
            <person name="LaButti K.M."/>
            <person name="Lapidus A."/>
            <person name="Lindquist E.A."/>
            <person name="Lipzen A.M."/>
            <person name="Meier-Kolthoff J.P."/>
            <person name="Ohm R.A."/>
            <person name="Otillar R.P."/>
            <person name="Pangilinan J.L."/>
            <person name="Peng Y."/>
            <person name="Rokas A."/>
            <person name="Rosa C.A."/>
            <person name="Scheuner C."/>
            <person name="Sibirny A.A."/>
            <person name="Slot J.C."/>
            <person name="Stielow J.B."/>
            <person name="Sun H."/>
            <person name="Kurtzman C.P."/>
            <person name="Blackwell M."/>
            <person name="Grigoriev I.V."/>
            <person name="Jeffries T.W."/>
        </authorList>
    </citation>
    <scope>NUCLEOTIDE SEQUENCE [LARGE SCALE GENOMIC DNA]</scope>
    <source>
        <strain evidence="2 3">NRRL Y-11557</strain>
    </source>
</reference>
<keyword evidence="1" id="KW-1133">Transmembrane helix</keyword>